<evidence type="ECO:0000313" key="3">
    <source>
        <dbReference type="Proteomes" id="UP000664369"/>
    </source>
</evidence>
<comment type="caution">
    <text evidence="2">The sequence shown here is derived from an EMBL/GenBank/DDBJ whole genome shotgun (WGS) entry which is preliminary data.</text>
</comment>
<protein>
    <submittedName>
        <fullName evidence="2">Uncharacterized protein</fullName>
    </submittedName>
</protein>
<gene>
    <name evidence="2" type="ORF">J4E00_00600</name>
</gene>
<accession>A0ABS3Q8H1</accession>
<organism evidence="2 3">
    <name type="scientific">Hymenobacter negativus</name>
    <dbReference type="NCBI Taxonomy" id="2795026"/>
    <lineage>
        <taxon>Bacteria</taxon>
        <taxon>Pseudomonadati</taxon>
        <taxon>Bacteroidota</taxon>
        <taxon>Cytophagia</taxon>
        <taxon>Cytophagales</taxon>
        <taxon>Hymenobacteraceae</taxon>
        <taxon>Hymenobacter</taxon>
    </lineage>
</organism>
<keyword evidence="1" id="KW-0732">Signal</keyword>
<reference evidence="2 3" key="1">
    <citation type="submission" date="2021-03" db="EMBL/GenBank/DDBJ databases">
        <authorList>
            <person name="Kim M.K."/>
        </authorList>
    </citation>
    <scope>NUCLEOTIDE SEQUENCE [LARGE SCALE GENOMIC DNA]</scope>
    <source>
        <strain evidence="2 3">BT442</strain>
    </source>
</reference>
<name>A0ABS3Q8H1_9BACT</name>
<sequence length="145" mass="16377">MKGLLMVISAMLFVGQTANAQTKVANYSIGKYGTDKYEHFSFYVKDGHRAEIYYRYGKVDKEFKVTYLNKLQVNGSDAFKVKFSNGHTTTVIPSGIKLKIADDGETPKIFTWEYEGPVNGVGTFCQPCTEDEKEAIQLVKAYYLK</sequence>
<dbReference type="EMBL" id="JAGETZ010000001">
    <property type="protein sequence ID" value="MBO2007529.1"/>
    <property type="molecule type" value="Genomic_DNA"/>
</dbReference>
<dbReference type="Proteomes" id="UP000664369">
    <property type="component" value="Unassembled WGS sequence"/>
</dbReference>
<proteinExistence type="predicted"/>
<feature type="chain" id="PRO_5047172241" evidence="1">
    <location>
        <begin position="21"/>
        <end position="145"/>
    </location>
</feature>
<feature type="signal peptide" evidence="1">
    <location>
        <begin position="1"/>
        <end position="20"/>
    </location>
</feature>
<evidence type="ECO:0000313" key="2">
    <source>
        <dbReference type="EMBL" id="MBO2007529.1"/>
    </source>
</evidence>
<dbReference type="RefSeq" id="WP_208173066.1">
    <property type="nucleotide sequence ID" value="NZ_JAGETZ010000001.1"/>
</dbReference>
<evidence type="ECO:0000256" key="1">
    <source>
        <dbReference type="SAM" id="SignalP"/>
    </source>
</evidence>
<keyword evidence="3" id="KW-1185">Reference proteome</keyword>